<dbReference type="GO" id="GO:1990116">
    <property type="term" value="P:ribosome-associated ubiquitin-dependent protein catabolic process"/>
    <property type="evidence" value="ECO:0007669"/>
    <property type="project" value="EnsemblFungi"/>
</dbReference>
<dbReference type="RefSeq" id="XP_022462999.1">
    <property type="nucleotide sequence ID" value="XM_022611607.1"/>
</dbReference>
<evidence type="ECO:0000259" key="3">
    <source>
        <dbReference type="PROSITE" id="PS50089"/>
    </source>
</evidence>
<dbReference type="GeneID" id="34524403"/>
<dbReference type="Gene3D" id="3.30.40.10">
    <property type="entry name" value="Zinc/RING finger domain, C3HC4 (zinc finger)"/>
    <property type="match status" value="1"/>
</dbReference>
<feature type="region of interest" description="Disordered" evidence="2">
    <location>
        <begin position="466"/>
        <end position="576"/>
    </location>
</feature>
<dbReference type="eggNOG" id="KOG2231">
    <property type="taxonomic scope" value="Eukaryota"/>
</dbReference>
<sequence>MSSTQDQGARSVQKPRNRNFRRTQGPQNGDNKRPSSSSTAGRYPQGESAGKSDTEDEDLCLICADKVEFAAVTPCNHRACHKCSFRQLALFKKQICLICRSDVKETVFTEEIHSEYKSFDATKKVIFNEKFGIRFTSERVATATLGLLLYNCRFCKDQEDRQKDYGSFKLYNEHLKSGHNKCICMICATHKHAFPGELKVYTQNQLRNHQSRGDSEGFKGHPMCAFCSGKRFYSDDELYLHMREKHEKCHICDKIEPHSPQYFRDYEQLFDHFKGCHYACTVPSCLDAKFVVFRDELELQAHILKEHGDIIRGKPKFFQSELSTFISAPSRVIRETNDYDIDRSNSLGNRANKETPEMKKSRLEGRAKHYLNNNQDQFRTFLSFNKDYDNNKLRAEDLVNAYKTLFVSPEADVYALIHNLAETYHANSPKYKELNNIYNSHEQQTLKRDLQLPSLSSENFRTVVSGEWGSNVGGGSGKSSASSSRTNLRNLPTLKAPAPNHDPFTSPYQVKKTFSNTRKPVLNNLPSLSTRPTPKPTHPGSSTSSLNSVALNESLRDSQPKGPGTSKPYNSSIKRDKLADLNLPSLPTPKPKVYIPPVHETVLPDPKQWGKTRGEPKAKSEDSDLLANLTIRDNGNSKRKGKQKQLLFHIGM</sequence>
<dbReference type="GO" id="GO:0070181">
    <property type="term" value="F:small ribosomal subunit rRNA binding"/>
    <property type="evidence" value="ECO:0007669"/>
    <property type="project" value="EnsemblFungi"/>
</dbReference>
<keyword evidence="1" id="KW-0862">Zinc</keyword>
<feature type="compositionally biased region" description="Basic and acidic residues" evidence="2">
    <location>
        <begin position="612"/>
        <end position="622"/>
    </location>
</feature>
<dbReference type="SUPFAM" id="SSF57850">
    <property type="entry name" value="RING/U-box"/>
    <property type="match status" value="1"/>
</dbReference>
<keyword evidence="1" id="KW-0479">Metal-binding</keyword>
<dbReference type="AlphaFoldDB" id="J7RGT7"/>
<feature type="compositionally biased region" description="Polar residues" evidence="2">
    <location>
        <begin position="539"/>
        <end position="551"/>
    </location>
</feature>
<evidence type="ECO:0000256" key="2">
    <source>
        <dbReference type="SAM" id="MobiDB-lite"/>
    </source>
</evidence>
<evidence type="ECO:0000313" key="5">
    <source>
        <dbReference type="Proteomes" id="UP000006310"/>
    </source>
</evidence>
<dbReference type="KEGG" id="kng:KNAG_0B03110"/>
<name>J7RGT7_HUIN7</name>
<keyword evidence="1" id="KW-0863">Zinc-finger</keyword>
<dbReference type="Proteomes" id="UP000006310">
    <property type="component" value="Chromosome 2"/>
</dbReference>
<dbReference type="PROSITE" id="PS50089">
    <property type="entry name" value="ZF_RING_2"/>
    <property type="match status" value="1"/>
</dbReference>
<feature type="region of interest" description="Disordered" evidence="2">
    <location>
        <begin position="1"/>
        <end position="53"/>
    </location>
</feature>
<dbReference type="GO" id="GO:0061630">
    <property type="term" value="F:ubiquitin protein ligase activity"/>
    <property type="evidence" value="ECO:0007669"/>
    <property type="project" value="EnsemblFungi"/>
</dbReference>
<dbReference type="Pfam" id="PF23230">
    <property type="entry name" value="zf-C2H2_13"/>
    <property type="match status" value="1"/>
</dbReference>
<dbReference type="GO" id="GO:0036205">
    <property type="term" value="P:histone catabolic process"/>
    <property type="evidence" value="ECO:0007669"/>
    <property type="project" value="EnsemblFungi"/>
</dbReference>
<reference evidence="5" key="2">
    <citation type="submission" date="2012-08" db="EMBL/GenBank/DDBJ databases">
        <title>Genome sequence of Kazachstania naganishii.</title>
        <authorList>
            <person name="Gordon J.L."/>
            <person name="Armisen D."/>
            <person name="Proux-Wera E."/>
            <person name="OhEigeartaigh S.S."/>
            <person name="Byrne K.P."/>
            <person name="Wolfe K.H."/>
        </authorList>
    </citation>
    <scope>NUCLEOTIDE SEQUENCE [LARGE SCALE GENOMIC DNA]</scope>
    <source>
        <strain evidence="5">ATCC MYA-139 / BCRC 22969 / CBS 8797 / CCRC 22969 / KCTC 17520 / NBRC 10181 / NCYC 3082</strain>
    </source>
</reference>
<protein>
    <recommendedName>
        <fullName evidence="3">RING-type domain-containing protein</fullName>
    </recommendedName>
</protein>
<dbReference type="Pfam" id="PF25447">
    <property type="entry name" value="RING_ZNF598"/>
    <property type="match status" value="1"/>
</dbReference>
<dbReference type="GO" id="GO:0043022">
    <property type="term" value="F:ribosome binding"/>
    <property type="evidence" value="ECO:0007669"/>
    <property type="project" value="TreeGrafter"/>
</dbReference>
<dbReference type="GO" id="GO:0070534">
    <property type="term" value="P:protein K63-linked ubiquitination"/>
    <property type="evidence" value="ECO:0007669"/>
    <property type="project" value="EnsemblFungi"/>
</dbReference>
<accession>J7RGT7</accession>
<dbReference type="EMBL" id="HE978315">
    <property type="protein sequence ID" value="CCK68753.1"/>
    <property type="molecule type" value="Genomic_DNA"/>
</dbReference>
<dbReference type="GO" id="GO:0072344">
    <property type="term" value="P:rescue of stalled ribosome"/>
    <property type="evidence" value="ECO:0007669"/>
    <property type="project" value="EnsemblFungi"/>
</dbReference>
<evidence type="ECO:0000313" key="4">
    <source>
        <dbReference type="EMBL" id="CCK68753.1"/>
    </source>
</evidence>
<dbReference type="GO" id="GO:0170011">
    <property type="term" value="F:stalled ribosome sensor activity"/>
    <property type="evidence" value="ECO:0007669"/>
    <property type="project" value="EnsemblFungi"/>
</dbReference>
<dbReference type="GO" id="GO:0008270">
    <property type="term" value="F:zinc ion binding"/>
    <property type="evidence" value="ECO:0007669"/>
    <property type="project" value="UniProtKB-KW"/>
</dbReference>
<dbReference type="GO" id="GO:0061157">
    <property type="term" value="P:mRNA destabilization"/>
    <property type="evidence" value="ECO:0007669"/>
    <property type="project" value="EnsemblFungi"/>
</dbReference>
<feature type="region of interest" description="Disordered" evidence="2">
    <location>
        <begin position="604"/>
        <end position="624"/>
    </location>
</feature>
<dbReference type="HOGENOM" id="CLU_008515_2_0_1"/>
<proteinExistence type="predicted"/>
<gene>
    <name evidence="4" type="primary">KNAG0B03110</name>
    <name evidence="4" type="ordered locus">KNAG_0B03110</name>
</gene>
<dbReference type="Pfam" id="PF23202">
    <property type="entry name" value="PAH_ZNF598"/>
    <property type="match status" value="1"/>
</dbReference>
<dbReference type="OrthoDB" id="3838338at2759"/>
<dbReference type="GO" id="GO:0070651">
    <property type="term" value="P:nonfunctional rRNA decay"/>
    <property type="evidence" value="ECO:0007669"/>
    <property type="project" value="EnsemblFungi"/>
</dbReference>
<dbReference type="InterPro" id="IPR001841">
    <property type="entry name" value="Znf_RING"/>
</dbReference>
<dbReference type="SMART" id="SM00355">
    <property type="entry name" value="ZnF_C2H2"/>
    <property type="match status" value="4"/>
</dbReference>
<dbReference type="PANTHER" id="PTHR22938:SF0">
    <property type="entry name" value="E3 UBIQUITIN-PROTEIN LIGASE ZNF598"/>
    <property type="match status" value="1"/>
</dbReference>
<keyword evidence="5" id="KW-1185">Reference proteome</keyword>
<feature type="compositionally biased region" description="Polar residues" evidence="2">
    <location>
        <begin position="506"/>
        <end position="532"/>
    </location>
</feature>
<dbReference type="InterPro" id="IPR013087">
    <property type="entry name" value="Znf_C2H2_type"/>
</dbReference>
<dbReference type="GO" id="GO:0070966">
    <property type="term" value="P:nuclear-transcribed mRNA catabolic process, no-go decay"/>
    <property type="evidence" value="ECO:0007669"/>
    <property type="project" value="EnsemblFungi"/>
</dbReference>
<dbReference type="InterPro" id="IPR013083">
    <property type="entry name" value="Znf_RING/FYVE/PHD"/>
</dbReference>
<dbReference type="GO" id="GO:0022626">
    <property type="term" value="C:cytosolic ribosome"/>
    <property type="evidence" value="ECO:0007669"/>
    <property type="project" value="EnsemblFungi"/>
</dbReference>
<feature type="compositionally biased region" description="Polar residues" evidence="2">
    <location>
        <begin position="22"/>
        <end position="40"/>
    </location>
</feature>
<dbReference type="OMA" id="HTTCHKC"/>
<feature type="domain" description="RING-type" evidence="3">
    <location>
        <begin position="60"/>
        <end position="100"/>
    </location>
</feature>
<organism evidence="4 5">
    <name type="scientific">Huiozyma naganishii (strain ATCC MYA-139 / BCRC 22969 / CBS 8797 / KCTC 17520 / NBRC 10181 / NCYC 3082 / Yp74L-3)</name>
    <name type="common">Yeast</name>
    <name type="synonym">Kazachstania naganishii</name>
    <dbReference type="NCBI Taxonomy" id="1071383"/>
    <lineage>
        <taxon>Eukaryota</taxon>
        <taxon>Fungi</taxon>
        <taxon>Dikarya</taxon>
        <taxon>Ascomycota</taxon>
        <taxon>Saccharomycotina</taxon>
        <taxon>Saccharomycetes</taxon>
        <taxon>Saccharomycetales</taxon>
        <taxon>Saccharomycetaceae</taxon>
        <taxon>Huiozyma</taxon>
    </lineage>
</organism>
<dbReference type="InterPro" id="IPR056437">
    <property type="entry name" value="Znf-C2H2_ZNF598/HEL2"/>
</dbReference>
<dbReference type="STRING" id="1071383.J7RGT7"/>
<dbReference type="InterPro" id="IPR057634">
    <property type="entry name" value="PAH_ZNF598/HEL2"/>
</dbReference>
<evidence type="ECO:0000256" key="1">
    <source>
        <dbReference type="PROSITE-ProRule" id="PRU00175"/>
    </source>
</evidence>
<reference evidence="4 5" key="1">
    <citation type="journal article" date="2011" name="Proc. Natl. Acad. Sci. U.S.A.">
        <title>Evolutionary erosion of yeast sex chromosomes by mating-type switching accidents.</title>
        <authorList>
            <person name="Gordon J.L."/>
            <person name="Armisen D."/>
            <person name="Proux-Wera E."/>
            <person name="Oheigeartaigh S.S."/>
            <person name="Byrne K.P."/>
            <person name="Wolfe K.H."/>
        </authorList>
    </citation>
    <scope>NUCLEOTIDE SEQUENCE [LARGE SCALE GENOMIC DNA]</scope>
    <source>
        <strain evidence="5">ATCC MYA-139 / BCRC 22969 / CBS 8797 / CCRC 22969 / KCTC 17520 / NBRC 10181 / NCYC 3082</strain>
    </source>
</reference>
<dbReference type="PANTHER" id="PTHR22938">
    <property type="entry name" value="ZINC FINGER PROTEIN 598"/>
    <property type="match status" value="1"/>
</dbReference>
<feature type="compositionally biased region" description="Polar residues" evidence="2">
    <location>
        <begin position="1"/>
        <end position="10"/>
    </location>
</feature>
<dbReference type="InterPro" id="IPR044288">
    <property type="entry name" value="ZNF598/HEL2"/>
</dbReference>